<evidence type="ECO:0000256" key="1">
    <source>
        <dbReference type="ARBA" id="ARBA00004141"/>
    </source>
</evidence>
<evidence type="ECO:0000313" key="10">
    <source>
        <dbReference type="EMBL" id="ETW57278.1"/>
    </source>
</evidence>
<dbReference type="InterPro" id="IPR013936">
    <property type="entry name" value="CRT-like"/>
</dbReference>
<dbReference type="SMART" id="SM00992">
    <property type="entry name" value="YccV-like"/>
    <property type="match status" value="1"/>
</dbReference>
<dbReference type="InterPro" id="IPR011722">
    <property type="entry name" value="Hemimethylated_DNA-bd_dom"/>
</dbReference>
<accession>W4J4Q9</accession>
<comment type="subcellular location">
    <subcellularLocation>
        <location evidence="1">Membrane</location>
        <topology evidence="1">Multi-pass membrane protein</topology>
    </subcellularLocation>
</comment>
<dbReference type="OrthoDB" id="448954at2759"/>
<dbReference type="SUPFAM" id="SSF50911">
    <property type="entry name" value="Mannose 6-phosphate receptor domain"/>
    <property type="match status" value="1"/>
</dbReference>
<keyword evidence="3" id="KW-0813">Transport</keyword>
<dbReference type="Pfam" id="PF08627">
    <property type="entry name" value="CRT-like"/>
    <property type="match status" value="1"/>
</dbReference>
<dbReference type="PANTHER" id="PTHR31326">
    <property type="entry name" value="PROTEIN CLT2, CHLOROPLASTIC"/>
    <property type="match status" value="1"/>
</dbReference>
<sequence length="1358" mass="159583">MKFASKKNNQKNSSKNDERYRELDNLVQEGSKYHLYNYLGAVIIVVTIALVEMKLSFETQEENSIIFNLVLISALIPVCFSNMTREIVFKKYKIDILRLNAMVSFFQLFTSCLILPVYTLPFLKQLHLPYNEIWTNIKNGFACLFLGRNTVVENCGLGMAKLCDDCDGAWKTFALFSFFNICDNLITSYIIDKFSTMTYTIVSCIQGPAIAIAYYFKFLAGDVVREPRLLDFVTLIQLDYSVPSTLINLDRSLKYTNITVGKDSFLCILDKSDSFDTCEQYDLLKEVDDFYPNGFDEHKEINNNNNNNKKKKSYNNNYKNNYNHISNNGDNQINNDYDTTYNRYDYIEEHLNKNFLLKYQDNNNMNYNLYLKDDNYEIEYHNAHYWMNIQDENIQASDLTQNIIKDVGDNNTSYKNSNNNGWTFDKLNKTFNCNFKRLYDYIFYKHKINAYHKYRIYNNINDDVLLKNHIIKGKMLTINNTCMDAFNNGNILKICLNKSISFITKRYHTKHKKHITISTYAIGKDLLFSNNTVVQYYSDGKYFFEVLFLCGNNNLRVNSFEKLYNVYYPFIFQIYEHLNTTITKLYNIIIKKLKDNDVYFFKSFSNYQYTEDYYKSLKQKLIHNLNLYYPEAIYLYRITLSGYMFCNYTEKINPPNFFLLKNLMNKCHHFIREDDTMFEICLPYSVIQYKKNAYGKEKYPLVLLGSSYNSLNQGKPFYEKMYDIFPVLKSNHMMKKTIEYYNKLKGNLSTSNPLPTQQNSLSSTNTNNSNISNVKYDYSNKKKNLTSPQMLSSLEEFSLRNGLSPNSMGTSANISPQNSMTTPNNTSDTKGVSSSNTLSSPNTLLSSPNTLPSSNTFSSAPNLFPSSFNVSYTPFYITSLSAYFSSSAHHMPYVSTYIIDKPLEVLKYGNGSFYKALAFDLKGGKCIDSLDEVHDYITTIYFDCSLNYKSGTQTKVVNVFQSTECHYYVHITSPYVCAHPLLHMPMKSKNETVKCFRNIYAASSQLQDKWASNTFNNIMYNQYDSMPNIISSNIINNNNNVNTFDNISNKWNDPNISSYKNHNEYTLPNFFFNKEDILKNDDFISNDDKMNLLEYYLLQNKIFKNKNFLSFEAIPKDTEIIFGKKYYFGLGNYVRKRIYKSIPIFHIGNVVRHKYWNYQAVVISWDYSCFAPNEWKKKSFSEYPPEFQNTVHYLLLINNKKKKNQNVFCYTKDPNKKNCNKGNKEHKKNVNINDNENENVNVNVNVNGGDYKDHFNQHDKNRYNKNKMDYGPNDKLTYNKNYGEKEKKKENDTNQTDEEVFHFAYVPESSLIYGDEIIYNEYLYEFFEKYNNSFHFYIPKKKHIIWKLFPYDFFNLIF</sequence>
<feature type="compositionally biased region" description="Low complexity" evidence="7">
    <location>
        <begin position="833"/>
        <end position="849"/>
    </location>
</feature>
<organism evidence="10 11">
    <name type="scientific">Plasmodium falciparum (isolate Palo Alto / Uganda)</name>
    <dbReference type="NCBI Taxonomy" id="57270"/>
    <lineage>
        <taxon>Eukaryota</taxon>
        <taxon>Sar</taxon>
        <taxon>Alveolata</taxon>
        <taxon>Apicomplexa</taxon>
        <taxon>Aconoidasida</taxon>
        <taxon>Haemosporida</taxon>
        <taxon>Plasmodiidae</taxon>
        <taxon>Plasmodium</taxon>
        <taxon>Plasmodium (Laverania)</taxon>
    </lineage>
</organism>
<dbReference type="InterPro" id="IPR036623">
    <property type="entry name" value="Hemimethylated_DNA-bd_sf"/>
</dbReference>
<dbReference type="PANTHER" id="PTHR31326:SF1">
    <property type="entry name" value="PROTEIN CLT2, CHLOROPLASTIC"/>
    <property type="match status" value="1"/>
</dbReference>
<feature type="transmembrane region" description="Helical" evidence="8">
    <location>
        <begin position="65"/>
        <end position="84"/>
    </location>
</feature>
<gene>
    <name evidence="10" type="ORF">PFUGPA_00767</name>
</gene>
<proteinExistence type="inferred from homology"/>
<dbReference type="OMA" id="YEVCLPN"/>
<dbReference type="GO" id="GO:0003677">
    <property type="term" value="F:DNA binding"/>
    <property type="evidence" value="ECO:0007669"/>
    <property type="project" value="InterPro"/>
</dbReference>
<keyword evidence="6 8" id="KW-0472">Membrane</keyword>
<evidence type="ECO:0000256" key="6">
    <source>
        <dbReference type="ARBA" id="ARBA00023136"/>
    </source>
</evidence>
<dbReference type="EMBL" id="KI927282">
    <property type="protein sequence ID" value="ETW57278.1"/>
    <property type="molecule type" value="Genomic_DNA"/>
</dbReference>
<feature type="compositionally biased region" description="Polar residues" evidence="7">
    <location>
        <begin position="805"/>
        <end position="832"/>
    </location>
</feature>
<evidence type="ECO:0000256" key="5">
    <source>
        <dbReference type="ARBA" id="ARBA00022989"/>
    </source>
</evidence>
<reference evidence="10 11" key="2">
    <citation type="submission" date="2013-02" db="EMBL/GenBank/DDBJ databases">
        <title>The Genome Sequence of Plasmodium falciparum Palo Alto/Uganda.</title>
        <authorList>
            <consortium name="The Broad Institute Genome Sequencing Platform"/>
            <consortium name="The Broad Institute Genome Sequencing Center for Infectious Disease"/>
            <person name="Neafsey D."/>
            <person name="Cheeseman I."/>
            <person name="Volkman S."/>
            <person name="Adams J."/>
            <person name="Walker B."/>
            <person name="Young S.K."/>
            <person name="Zeng Q."/>
            <person name="Gargeya S."/>
            <person name="Fitzgerald M."/>
            <person name="Haas B."/>
            <person name="Abouelleil A."/>
            <person name="Alvarado L."/>
            <person name="Arachchi H.M."/>
            <person name="Berlin A.M."/>
            <person name="Chapman S.B."/>
            <person name="Dewar J."/>
            <person name="Goldberg J."/>
            <person name="Griggs A."/>
            <person name="Gujja S."/>
            <person name="Hansen M."/>
            <person name="Howarth C."/>
            <person name="Imamovic A."/>
            <person name="Larimer J."/>
            <person name="McCowan C."/>
            <person name="Murphy C."/>
            <person name="Neiman D."/>
            <person name="Pearson M."/>
            <person name="Priest M."/>
            <person name="Roberts A."/>
            <person name="Saif S."/>
            <person name="Shea T."/>
            <person name="Sisk P."/>
            <person name="Sykes S."/>
            <person name="Wortman J."/>
            <person name="Nusbaum C."/>
            <person name="Birren B."/>
        </authorList>
    </citation>
    <scope>NUCLEOTIDE SEQUENCE [LARGE SCALE GENOMIC DNA]</scope>
    <source>
        <strain evidence="10 11">Palo Alto/Uganda</strain>
    </source>
</reference>
<dbReference type="GO" id="GO:0016020">
    <property type="term" value="C:membrane"/>
    <property type="evidence" value="ECO:0007669"/>
    <property type="project" value="UniProtKB-SubCell"/>
</dbReference>
<dbReference type="NCBIfam" id="TIGR02097">
    <property type="entry name" value="yccV"/>
    <property type="match status" value="1"/>
</dbReference>
<keyword evidence="5 8" id="KW-1133">Transmembrane helix</keyword>
<comment type="similarity">
    <text evidence="2">Belongs to the CRT-like transporter family.</text>
</comment>
<dbReference type="InterPro" id="IPR009011">
    <property type="entry name" value="Man6P_isomerase_rcpt-bd_dom_sf"/>
</dbReference>
<feature type="compositionally biased region" description="Low complexity" evidence="7">
    <location>
        <begin position="759"/>
        <end position="773"/>
    </location>
</feature>
<evidence type="ECO:0000256" key="3">
    <source>
        <dbReference type="ARBA" id="ARBA00022448"/>
    </source>
</evidence>
<dbReference type="Gene3D" id="2.30.30.390">
    <property type="entry name" value="Hemimethylated DNA-binding domain"/>
    <property type="match status" value="1"/>
</dbReference>
<feature type="transmembrane region" description="Helical" evidence="8">
    <location>
        <begin position="96"/>
        <end position="118"/>
    </location>
</feature>
<protein>
    <submittedName>
        <fullName evidence="10">Chloroquine resistance transporter</fullName>
    </submittedName>
</protein>
<dbReference type="Pfam" id="PF08755">
    <property type="entry name" value="YccV-like"/>
    <property type="match status" value="1"/>
</dbReference>
<evidence type="ECO:0000313" key="11">
    <source>
        <dbReference type="Proteomes" id="UP000019103"/>
    </source>
</evidence>
<evidence type="ECO:0000256" key="7">
    <source>
        <dbReference type="SAM" id="MobiDB-lite"/>
    </source>
</evidence>
<feature type="region of interest" description="Disordered" evidence="7">
    <location>
        <begin position="805"/>
        <end position="849"/>
    </location>
</feature>
<evidence type="ECO:0000256" key="4">
    <source>
        <dbReference type="ARBA" id="ARBA00022692"/>
    </source>
</evidence>
<feature type="domain" description="Hemimethylated DNA-binding" evidence="9">
    <location>
        <begin position="1142"/>
        <end position="1340"/>
    </location>
</feature>
<evidence type="ECO:0000256" key="8">
    <source>
        <dbReference type="SAM" id="Phobius"/>
    </source>
</evidence>
<evidence type="ECO:0000259" key="9">
    <source>
        <dbReference type="SMART" id="SM00992"/>
    </source>
</evidence>
<keyword evidence="4 8" id="KW-0812">Transmembrane</keyword>
<dbReference type="SUPFAM" id="SSF141255">
    <property type="entry name" value="YccV-like"/>
    <property type="match status" value="1"/>
</dbReference>
<dbReference type="Proteomes" id="UP000019103">
    <property type="component" value="Unassembled WGS sequence"/>
</dbReference>
<feature type="transmembrane region" description="Helical" evidence="8">
    <location>
        <begin position="35"/>
        <end position="53"/>
    </location>
</feature>
<name>W4J4Q9_PLAFP</name>
<feature type="region of interest" description="Disordered" evidence="7">
    <location>
        <begin position="751"/>
        <end position="774"/>
    </location>
</feature>
<evidence type="ECO:0000256" key="2">
    <source>
        <dbReference type="ARBA" id="ARBA00006690"/>
    </source>
</evidence>
<reference evidence="10 11" key="1">
    <citation type="submission" date="2013-02" db="EMBL/GenBank/DDBJ databases">
        <title>The Genome Annotation of Plasmodium falciparum Palo Alto/Uganda.</title>
        <authorList>
            <consortium name="The Broad Institute Genome Sequencing Platform"/>
            <consortium name="The Broad Institute Genome Sequencing Center for Infectious Disease"/>
            <person name="Neafsey D."/>
            <person name="Hoffman S."/>
            <person name="Volkman S."/>
            <person name="Rosenthal P."/>
            <person name="Walker B."/>
            <person name="Young S.K."/>
            <person name="Zeng Q."/>
            <person name="Gargeya S."/>
            <person name="Fitzgerald M."/>
            <person name="Haas B."/>
            <person name="Abouelleil A."/>
            <person name="Allen A.W."/>
            <person name="Alvarado L."/>
            <person name="Arachchi H.M."/>
            <person name="Berlin A.M."/>
            <person name="Chapman S.B."/>
            <person name="Gainer-Dewar J."/>
            <person name="Goldberg J."/>
            <person name="Griggs A."/>
            <person name="Gujja S."/>
            <person name="Hansen M."/>
            <person name="Howarth C."/>
            <person name="Imamovic A."/>
            <person name="Ireland A."/>
            <person name="Larimer J."/>
            <person name="McCowan C."/>
            <person name="Murphy C."/>
            <person name="Pearson M."/>
            <person name="Poon T.W."/>
            <person name="Priest M."/>
            <person name="Roberts A."/>
            <person name="Saif S."/>
            <person name="Shea T."/>
            <person name="Sisk P."/>
            <person name="Sykes S."/>
            <person name="Wortman J."/>
            <person name="Nusbaum C."/>
            <person name="Birren B."/>
        </authorList>
    </citation>
    <scope>NUCLEOTIDE SEQUENCE [LARGE SCALE GENOMIC DNA]</scope>
    <source>
        <strain evidence="10 11">Palo Alto/Uganda</strain>
    </source>
</reference>